<feature type="domain" description="Guanylate cyclase" evidence="2">
    <location>
        <begin position="7"/>
        <end position="122"/>
    </location>
</feature>
<sequence length="745" mass="83109">MERRLAAILIADVVGYTRLSQIDEERTRAQFQAVLHGLFLPAIREHRGRVVKTTGDGLLVEFRSVVDALRCAIQVQKQKGDWIFSGSPEARMAFRIGINIGDILVEGDDIHGDGVNIAQRIETMAEPGGIAISGSAYEQVKSKVLVDYVALGARRVKGGGEPVRVYHVRLDEVARSSVLRYISWWRSLPWHSHPWRAVAFFSCLLAVAVTAWWQPWSGRQFEQPVVRLAYPLPEKPSVAVLPFINVSGEEAQDHLAEGLTDDLITELSKVSGVFVIARHSVFAVRSASATVQDIAARLGVQYVLEGTLQRDGARLRINVKLIEAMTGLSLWGERYDRQYSDLFAVQDDVIGKIISALSIKLSRGEQTQLARMPTESLEAYDHYMRAEHEGLIYGDVNSYRRTLSFYQKAIDLDPGFAGAHAGIARVAVDVWRNDYNFLWSAAVARKIAYDAAGQALKLDPLNARAHTVLALLQWVDGRQAEALESARTAIAAQPNDAEAYGTLALLQVHTGDRDQGLANIKSALRLDPSPAAGFQLLGGIVFYMARDNERAIPLIENAAPLLPRTEPAREYLAAAYASGGNKVRAAEEAANLLTLFPESNLTYYSYLYDYWTRQELDYHLAALEAAGIPKWPFGYKGDERDRLTEMDLRNLIDSRTWSGRNRNGTQFVQYFDRSGKTAYRSANVSITGVFEIQGYRLCERFDGYFLDRLVCGEVYRNHENDENGATFVHVTPRSLQVFSVSSESR</sequence>
<keyword evidence="1" id="KW-0802">TPR repeat</keyword>
<protein>
    <submittedName>
        <fullName evidence="3">Adenylate cyclase</fullName>
    </submittedName>
</protein>
<dbReference type="SUPFAM" id="SSF48452">
    <property type="entry name" value="TPR-like"/>
    <property type="match status" value="1"/>
</dbReference>
<evidence type="ECO:0000256" key="1">
    <source>
        <dbReference type="PROSITE-ProRule" id="PRU00339"/>
    </source>
</evidence>
<dbReference type="GO" id="GO:0004016">
    <property type="term" value="F:adenylate cyclase activity"/>
    <property type="evidence" value="ECO:0007669"/>
    <property type="project" value="UniProtKB-ARBA"/>
</dbReference>
<dbReference type="InterPro" id="IPR011990">
    <property type="entry name" value="TPR-like_helical_dom_sf"/>
</dbReference>
<reference evidence="3 4" key="1">
    <citation type="submission" date="2019-06" db="EMBL/GenBank/DDBJ databases">
        <title>The draft genome of Rhizobium smilacinae PTYR-5.</title>
        <authorList>
            <person name="Liu L."/>
            <person name="Li L."/>
            <person name="Zhang X."/>
        </authorList>
    </citation>
    <scope>NUCLEOTIDE SEQUENCE [LARGE SCALE GENOMIC DNA]</scope>
    <source>
        <strain evidence="3 4">PTYR-5</strain>
    </source>
</reference>
<dbReference type="OrthoDB" id="9807521at2"/>
<dbReference type="AlphaFoldDB" id="A0A5C4X9V2"/>
<dbReference type="GO" id="GO:0035556">
    <property type="term" value="P:intracellular signal transduction"/>
    <property type="evidence" value="ECO:0007669"/>
    <property type="project" value="InterPro"/>
</dbReference>
<dbReference type="PANTHER" id="PTHR43081:SF19">
    <property type="entry name" value="PH-SENSITIVE ADENYLATE CYCLASE RV1264"/>
    <property type="match status" value="1"/>
</dbReference>
<dbReference type="Gene3D" id="3.30.70.1230">
    <property type="entry name" value="Nucleotide cyclase"/>
    <property type="match status" value="1"/>
</dbReference>
<evidence type="ECO:0000259" key="2">
    <source>
        <dbReference type="PROSITE" id="PS50125"/>
    </source>
</evidence>
<dbReference type="InterPro" id="IPR029787">
    <property type="entry name" value="Nucleotide_cyclase"/>
</dbReference>
<dbReference type="Gene3D" id="1.25.40.10">
    <property type="entry name" value="Tetratricopeptide repeat domain"/>
    <property type="match status" value="1"/>
</dbReference>
<dbReference type="Proteomes" id="UP000311605">
    <property type="component" value="Unassembled WGS sequence"/>
</dbReference>
<gene>
    <name evidence="3" type="ORF">FHP24_25835</name>
</gene>
<dbReference type="InterPro" id="IPR050697">
    <property type="entry name" value="Adenylyl/Guanylyl_Cyclase_3/4"/>
</dbReference>
<dbReference type="PROSITE" id="PS50125">
    <property type="entry name" value="GUANYLATE_CYCLASE_2"/>
    <property type="match status" value="1"/>
</dbReference>
<dbReference type="SMART" id="SM00028">
    <property type="entry name" value="TPR"/>
    <property type="match status" value="3"/>
</dbReference>
<accession>A0A5C4X9V2</accession>
<dbReference type="RefSeq" id="WP_139679136.1">
    <property type="nucleotide sequence ID" value="NZ_VDMN01000009.1"/>
</dbReference>
<dbReference type="InterPro" id="IPR019734">
    <property type="entry name" value="TPR_rpt"/>
</dbReference>
<dbReference type="EMBL" id="VDMN01000009">
    <property type="protein sequence ID" value="TNM60236.1"/>
    <property type="molecule type" value="Genomic_DNA"/>
</dbReference>
<proteinExistence type="predicted"/>
<dbReference type="SUPFAM" id="SSF55073">
    <property type="entry name" value="Nucleotide cyclase"/>
    <property type="match status" value="1"/>
</dbReference>
<dbReference type="GO" id="GO:0006171">
    <property type="term" value="P:cAMP biosynthetic process"/>
    <property type="evidence" value="ECO:0007669"/>
    <property type="project" value="TreeGrafter"/>
</dbReference>
<dbReference type="Pfam" id="PF00211">
    <property type="entry name" value="Guanylate_cyc"/>
    <property type="match status" value="1"/>
</dbReference>
<dbReference type="PANTHER" id="PTHR43081">
    <property type="entry name" value="ADENYLATE CYCLASE, TERMINAL-DIFFERENTIATION SPECIFIC-RELATED"/>
    <property type="match status" value="1"/>
</dbReference>
<evidence type="ECO:0000313" key="4">
    <source>
        <dbReference type="Proteomes" id="UP000311605"/>
    </source>
</evidence>
<dbReference type="CDD" id="cd07302">
    <property type="entry name" value="CHD"/>
    <property type="match status" value="1"/>
</dbReference>
<dbReference type="Gene3D" id="3.40.50.10070">
    <property type="entry name" value="TolB, N-terminal domain"/>
    <property type="match status" value="1"/>
</dbReference>
<feature type="repeat" description="TPR" evidence="1">
    <location>
        <begin position="497"/>
        <end position="530"/>
    </location>
</feature>
<keyword evidence="4" id="KW-1185">Reference proteome</keyword>
<evidence type="ECO:0000313" key="3">
    <source>
        <dbReference type="EMBL" id="TNM60236.1"/>
    </source>
</evidence>
<organism evidence="3 4">
    <name type="scientific">Aliirhizobium smilacinae</name>
    <dbReference type="NCBI Taxonomy" id="1395944"/>
    <lineage>
        <taxon>Bacteria</taxon>
        <taxon>Pseudomonadati</taxon>
        <taxon>Pseudomonadota</taxon>
        <taxon>Alphaproteobacteria</taxon>
        <taxon>Hyphomicrobiales</taxon>
        <taxon>Rhizobiaceae</taxon>
        <taxon>Aliirhizobium</taxon>
    </lineage>
</organism>
<dbReference type="InterPro" id="IPR001054">
    <property type="entry name" value="A/G_cyclase"/>
</dbReference>
<dbReference type="PROSITE" id="PS50005">
    <property type="entry name" value="TPR"/>
    <property type="match status" value="1"/>
</dbReference>
<name>A0A5C4X9V2_9HYPH</name>
<comment type="caution">
    <text evidence="3">The sequence shown here is derived from an EMBL/GenBank/DDBJ whole genome shotgun (WGS) entry which is preliminary data.</text>
</comment>